<name>A0A3M7M0K5_9PLEO</name>
<accession>A0A3M7M0K5</accession>
<sequence length="103" mass="11170">MKRVGMQAKSRDAKSRGMLDARIVGDEVVILKDVHEGCWLAASRPDAAYFLSLSQLLACSLTSKAFPQRPVGFLGTVRHHNTATTRHCTSTSPARSCSGCHRG</sequence>
<reference evidence="1 2" key="1">
    <citation type="journal article" date="2014" name="PLoS ONE">
        <title>De novo Genome Assembly of the Fungal Plant Pathogen Pyrenophora semeniperda.</title>
        <authorList>
            <person name="Soliai M.M."/>
            <person name="Meyer S.E."/>
            <person name="Udall J.A."/>
            <person name="Elzinga D.E."/>
            <person name="Hermansen R.A."/>
            <person name="Bodily P.M."/>
            <person name="Hart A.A."/>
            <person name="Coleman C.E."/>
        </authorList>
    </citation>
    <scope>NUCLEOTIDE SEQUENCE [LARGE SCALE GENOMIC DNA]</scope>
    <source>
        <strain evidence="1 2">CCB06</strain>
        <tissue evidence="1">Mycelium</tissue>
    </source>
</reference>
<organism evidence="1 2">
    <name type="scientific">Pyrenophora seminiperda CCB06</name>
    <dbReference type="NCBI Taxonomy" id="1302712"/>
    <lineage>
        <taxon>Eukaryota</taxon>
        <taxon>Fungi</taxon>
        <taxon>Dikarya</taxon>
        <taxon>Ascomycota</taxon>
        <taxon>Pezizomycotina</taxon>
        <taxon>Dothideomycetes</taxon>
        <taxon>Pleosporomycetidae</taxon>
        <taxon>Pleosporales</taxon>
        <taxon>Pleosporineae</taxon>
        <taxon>Pleosporaceae</taxon>
        <taxon>Pyrenophora</taxon>
    </lineage>
</organism>
<evidence type="ECO:0000313" key="2">
    <source>
        <dbReference type="Proteomes" id="UP000265663"/>
    </source>
</evidence>
<proteinExistence type="predicted"/>
<dbReference type="AlphaFoldDB" id="A0A3M7M0K5"/>
<dbReference type="EMBL" id="KE747814">
    <property type="protein sequence ID" value="RMZ67930.1"/>
    <property type="molecule type" value="Genomic_DNA"/>
</dbReference>
<evidence type="ECO:0000313" key="1">
    <source>
        <dbReference type="EMBL" id="RMZ67930.1"/>
    </source>
</evidence>
<gene>
    <name evidence="1" type="ORF">GMOD_00004011</name>
</gene>
<keyword evidence="2" id="KW-1185">Reference proteome</keyword>
<protein>
    <submittedName>
        <fullName evidence="1">Uncharacterized protein</fullName>
    </submittedName>
</protein>
<dbReference type="Proteomes" id="UP000265663">
    <property type="component" value="Unassembled WGS sequence"/>
</dbReference>